<dbReference type="RefSeq" id="WP_348715243.1">
    <property type="nucleotide sequence ID" value="NZ_CAXJIO010000010.1"/>
</dbReference>
<evidence type="ECO:0000313" key="4">
    <source>
        <dbReference type="EMBL" id="CAL2101595.1"/>
    </source>
</evidence>
<keyword evidence="1 4" id="KW-0413">Isomerase</keyword>
<dbReference type="EC" id="5.2.1.8" evidence="4"/>
<feature type="signal peptide" evidence="2">
    <location>
        <begin position="1"/>
        <end position="19"/>
    </location>
</feature>
<evidence type="ECO:0000256" key="2">
    <source>
        <dbReference type="SAM" id="SignalP"/>
    </source>
</evidence>
<accession>A0ABM9P7Q9</accession>
<sequence length="531" mass="62254">MKKGIVLITSLMFCVAVFAQKSEVLLTVNDEPVFVDEFRQVYEKNLDLVEDEASKSIDNYLELYINYKLKVKEAYDLKLDTISSYRKELEGYKKQLLTPYLQDKSFIDRLIKEAYERSKFDVKASHILIRVPKHILPQDTLSYYNRIVEARKRIVNGAGFEAVAKEVSEDPSVVANAGDLGYFNVFKMVYPFEDASYTTKVRGLSKPFRTKFGYHIVKVFDKRPSKGAFEVAHILLRDKVKLDSIYKIIKEGKASFEDVAKEISEDKVSAQNGGKLKKFGTGDMVENFEQTVLSLKEENEISKPFKTEFGWHIVKLLKRYPVASFEEVKPSIEKKVRNSSRIKLSDKAMLDRLKAEYTIKVYEKALQPFDHKVIDVEADNNLSKILLVINDKKIQQIEFYKFIKNKRNHFDKKSFNDFKDFEVLNYFKDNLIQTNKDFRNIYLEYKEGLLLFELMQRKIWNESTSNKAGLEKFYEENKTKYNKELSEIRGIVISDYQKAIEDKWIKELRNNNIVKVKKRALKKLKKSYKKT</sequence>
<gene>
    <name evidence="4" type="ORF">T190423A01A_10158</name>
</gene>
<dbReference type="InterPro" id="IPR046357">
    <property type="entry name" value="PPIase_dom_sf"/>
</dbReference>
<evidence type="ECO:0000256" key="1">
    <source>
        <dbReference type="PROSITE-ProRule" id="PRU00278"/>
    </source>
</evidence>
<dbReference type="PANTHER" id="PTHR47245:SF2">
    <property type="entry name" value="PEPTIDYL-PROLYL CIS-TRANS ISOMERASE HP_0175-RELATED"/>
    <property type="match status" value="1"/>
</dbReference>
<dbReference type="SUPFAM" id="SSF54534">
    <property type="entry name" value="FKBP-like"/>
    <property type="match status" value="2"/>
</dbReference>
<proteinExistence type="predicted"/>
<dbReference type="Gene3D" id="3.10.50.40">
    <property type="match status" value="2"/>
</dbReference>
<dbReference type="Pfam" id="PF13616">
    <property type="entry name" value="Rotamase_3"/>
    <property type="match status" value="1"/>
</dbReference>
<dbReference type="Pfam" id="PF00639">
    <property type="entry name" value="Rotamase"/>
    <property type="match status" value="1"/>
</dbReference>
<feature type="chain" id="PRO_5045161367" evidence="2">
    <location>
        <begin position="20"/>
        <end position="531"/>
    </location>
</feature>
<dbReference type="PROSITE" id="PS50198">
    <property type="entry name" value="PPIC_PPIASE_2"/>
    <property type="match status" value="2"/>
</dbReference>
<reference evidence="4 5" key="1">
    <citation type="submission" date="2024-05" db="EMBL/GenBank/DDBJ databases">
        <authorList>
            <person name="Duchaud E."/>
        </authorList>
    </citation>
    <scope>NUCLEOTIDE SEQUENCE [LARGE SCALE GENOMIC DNA]</scope>
    <source>
        <strain evidence="4">Ena-SAMPLE-TAB-13-05-2024-13:56:06:370-140308</strain>
    </source>
</reference>
<dbReference type="GO" id="GO:0003755">
    <property type="term" value="F:peptidyl-prolyl cis-trans isomerase activity"/>
    <property type="evidence" value="ECO:0007669"/>
    <property type="project" value="UniProtKB-EC"/>
</dbReference>
<organism evidence="4 5">
    <name type="scientific">Tenacibaculum polynesiense</name>
    <dbReference type="NCBI Taxonomy" id="3137857"/>
    <lineage>
        <taxon>Bacteria</taxon>
        <taxon>Pseudomonadati</taxon>
        <taxon>Bacteroidota</taxon>
        <taxon>Flavobacteriia</taxon>
        <taxon>Flavobacteriales</taxon>
        <taxon>Flavobacteriaceae</taxon>
        <taxon>Tenacibaculum</taxon>
    </lineage>
</organism>
<evidence type="ECO:0000259" key="3">
    <source>
        <dbReference type="PROSITE" id="PS50198"/>
    </source>
</evidence>
<dbReference type="InterPro" id="IPR000297">
    <property type="entry name" value="PPIase_PpiC"/>
</dbReference>
<keyword evidence="2" id="KW-0732">Signal</keyword>
<feature type="domain" description="PpiC" evidence="3">
    <location>
        <begin position="226"/>
        <end position="318"/>
    </location>
</feature>
<feature type="domain" description="PpiC" evidence="3">
    <location>
        <begin position="119"/>
        <end position="221"/>
    </location>
</feature>
<keyword evidence="5" id="KW-1185">Reference proteome</keyword>
<evidence type="ECO:0000313" key="5">
    <source>
        <dbReference type="Proteomes" id="UP001497527"/>
    </source>
</evidence>
<name>A0ABM9P7Q9_9FLAO</name>
<keyword evidence="1" id="KW-0697">Rotamase</keyword>
<dbReference type="InterPro" id="IPR050245">
    <property type="entry name" value="PrsA_foldase"/>
</dbReference>
<dbReference type="Proteomes" id="UP001497527">
    <property type="component" value="Unassembled WGS sequence"/>
</dbReference>
<dbReference type="EMBL" id="CAXJIO010000010">
    <property type="protein sequence ID" value="CAL2101595.1"/>
    <property type="molecule type" value="Genomic_DNA"/>
</dbReference>
<protein>
    <submittedName>
        <fullName evidence="4">Peptidyl-prolyl cis-trans isomerase SurA</fullName>
        <ecNumber evidence="4">5.2.1.8</ecNumber>
    </submittedName>
</protein>
<comment type="caution">
    <text evidence="4">The sequence shown here is derived from an EMBL/GenBank/DDBJ whole genome shotgun (WGS) entry which is preliminary data.</text>
</comment>
<dbReference type="PANTHER" id="PTHR47245">
    <property type="entry name" value="PEPTIDYLPROLYL ISOMERASE"/>
    <property type="match status" value="1"/>
</dbReference>